<gene>
    <name evidence="2" type="ORF">SteCoe_2987</name>
</gene>
<name>A0A1R2CY37_9CILI</name>
<comment type="caution">
    <text evidence="2">The sequence shown here is derived from an EMBL/GenBank/DDBJ whole genome shotgun (WGS) entry which is preliminary data.</text>
</comment>
<dbReference type="PROSITE" id="PS50211">
    <property type="entry name" value="DENN"/>
    <property type="match status" value="1"/>
</dbReference>
<dbReference type="Proteomes" id="UP000187209">
    <property type="component" value="Unassembled WGS sequence"/>
</dbReference>
<dbReference type="EMBL" id="MPUH01000034">
    <property type="protein sequence ID" value="OMJ93934.1"/>
    <property type="molecule type" value="Genomic_DNA"/>
</dbReference>
<dbReference type="PANTHER" id="PTHR12296:SF21">
    <property type="entry name" value="DENN DOMAIN-CONTAINING PROTEIN 3"/>
    <property type="match status" value="1"/>
</dbReference>
<dbReference type="InterPro" id="IPR037516">
    <property type="entry name" value="Tripartite_DENN"/>
</dbReference>
<evidence type="ECO:0000313" key="2">
    <source>
        <dbReference type="EMBL" id="OMJ93934.1"/>
    </source>
</evidence>
<reference evidence="2 3" key="1">
    <citation type="submission" date="2016-11" db="EMBL/GenBank/DDBJ databases">
        <title>The macronuclear genome of Stentor coeruleus: a giant cell with tiny introns.</title>
        <authorList>
            <person name="Slabodnick M."/>
            <person name="Ruby J.G."/>
            <person name="Reiff S.B."/>
            <person name="Swart E.C."/>
            <person name="Gosai S."/>
            <person name="Prabakaran S."/>
            <person name="Witkowska E."/>
            <person name="Larue G.E."/>
            <person name="Fisher S."/>
            <person name="Freeman R.M."/>
            <person name="Gunawardena J."/>
            <person name="Chu W."/>
            <person name="Stover N.A."/>
            <person name="Gregory B.D."/>
            <person name="Nowacki M."/>
            <person name="Derisi J."/>
            <person name="Roy S.W."/>
            <person name="Marshall W.F."/>
            <person name="Sood P."/>
        </authorList>
    </citation>
    <scope>NUCLEOTIDE SEQUENCE [LARGE SCALE GENOMIC DNA]</scope>
    <source>
        <strain evidence="2">WM001</strain>
    </source>
</reference>
<keyword evidence="3" id="KW-1185">Reference proteome</keyword>
<dbReference type="InterPro" id="IPR043153">
    <property type="entry name" value="DENN_C"/>
</dbReference>
<evidence type="ECO:0000313" key="3">
    <source>
        <dbReference type="Proteomes" id="UP000187209"/>
    </source>
</evidence>
<organism evidence="2 3">
    <name type="scientific">Stentor coeruleus</name>
    <dbReference type="NCBI Taxonomy" id="5963"/>
    <lineage>
        <taxon>Eukaryota</taxon>
        <taxon>Sar</taxon>
        <taxon>Alveolata</taxon>
        <taxon>Ciliophora</taxon>
        <taxon>Postciliodesmatophora</taxon>
        <taxon>Heterotrichea</taxon>
        <taxon>Heterotrichida</taxon>
        <taxon>Stentoridae</taxon>
        <taxon>Stentor</taxon>
    </lineage>
</organism>
<dbReference type="Pfam" id="PF02141">
    <property type="entry name" value="DENN"/>
    <property type="match status" value="1"/>
</dbReference>
<proteinExistence type="predicted"/>
<evidence type="ECO:0000259" key="1">
    <source>
        <dbReference type="PROSITE" id="PS50211"/>
    </source>
</evidence>
<sequence>MEELLIDNKFLNINLIDSIDILGLSVETLHSKFYTELLIKEEKSAPPEVLLQIPPRPRVMTSQELDMIFTDQIVNLESTNFLPRFFANSLNNEEDITTYLHCLFVYELITPSIVDASKARSIPSGYFDFIESEKDPEDKYLNSSYVPLVICIKSKNNYVDFFRKILKCLYLHLTELSSDNFALSSAMRSMDFLKYCSILINDCIVSPFEMNFSIKIGKYQLMFPYESHTRMNYNESAVAILVDLLDIRNIIDIWENLMTNKHVFLMSCNEYLLFLIIQAFRSLMFPMKWEDKVIPVLAPHLIDVLDCPFPILIGINTSKISKDEAFERLEGKIILDIDSNTIYYEPSKDINISQASTAESKAFPKYEELLCECAKSSISKKLQLIKSYYYVDSKRISIFRKLQMEKGIDDNGFVENARKLLEIQDSEEKENLFVELVKMVFFKVIADGMNGIELFMRKKHKHDYVFDKEAFRANQGYCKKCRNNEFWRAMIENSNFQQLIKYFGKYDDSNISRFIEIIKKNRSGNNPTTPIYSVMITPPLSPKSILEILLNGISALPTETSEEKFKKKTAEQVINDLNTILQEKTQFYEETELINLPLTRRYSFTYSSNSVKENTDFRNYQSTFYGKYGIIRTLSGIFSLGSQEIFSKLSTIYEKISNEVVLCSSLSPKKYEPMLLKLLYSIKNDPKLENFQEIIDQMSFINQKCPEFLSPHIVFFVLNKIFEKQPKVIDFLISITGKLGKIARDVTKNQEIQRQNSGNLQSQDDNAENTAYLRTMSMYTETDLAKERI</sequence>
<dbReference type="OrthoDB" id="206724at2759"/>
<dbReference type="InterPro" id="IPR001194">
    <property type="entry name" value="cDENN_dom"/>
</dbReference>
<dbReference type="SMART" id="SM00799">
    <property type="entry name" value="DENN"/>
    <property type="match status" value="1"/>
</dbReference>
<feature type="domain" description="UDENN" evidence="1">
    <location>
        <begin position="31"/>
        <end position="516"/>
    </location>
</feature>
<dbReference type="GO" id="GO:0032483">
    <property type="term" value="P:regulation of Rab protein signal transduction"/>
    <property type="evidence" value="ECO:0007669"/>
    <property type="project" value="TreeGrafter"/>
</dbReference>
<accession>A0A1R2CY37</accession>
<dbReference type="Gene3D" id="3.40.50.11500">
    <property type="match status" value="1"/>
</dbReference>
<dbReference type="AlphaFoldDB" id="A0A1R2CY37"/>
<dbReference type="GO" id="GO:0031410">
    <property type="term" value="C:cytoplasmic vesicle"/>
    <property type="evidence" value="ECO:0007669"/>
    <property type="project" value="TreeGrafter"/>
</dbReference>
<dbReference type="PANTHER" id="PTHR12296">
    <property type="entry name" value="DENN DOMAIN-CONTAINING PROTEIN 4"/>
    <property type="match status" value="1"/>
</dbReference>
<dbReference type="InterPro" id="IPR051696">
    <property type="entry name" value="DENN_Domain_GEFs"/>
</dbReference>
<protein>
    <recommendedName>
        <fullName evidence="1">UDENN domain-containing protein</fullName>
    </recommendedName>
</protein>